<dbReference type="Pfam" id="PF01170">
    <property type="entry name" value="UPF0020"/>
    <property type="match status" value="1"/>
</dbReference>
<keyword evidence="4 6" id="KW-0949">S-adenosyl-L-methionine</keyword>
<dbReference type="GO" id="GO:0032259">
    <property type="term" value="P:methylation"/>
    <property type="evidence" value="ECO:0007669"/>
    <property type="project" value="UniProtKB-KW"/>
</dbReference>
<keyword evidence="2 6" id="KW-0489">Methyltransferase</keyword>
<protein>
    <recommendedName>
        <fullName evidence="6">tRNA1(Val) (adenine(37)-N6)-methyltransferase</fullName>
        <ecNumber evidence="6">2.1.1.223</ecNumber>
    </recommendedName>
    <alternativeName>
        <fullName evidence="6">tRNA m6A37 methyltransferase</fullName>
    </alternativeName>
</protein>
<gene>
    <name evidence="8" type="ORF">J1N51_12350</name>
</gene>
<dbReference type="InterPro" id="IPR022882">
    <property type="entry name" value="tRNA_adenine-N6_MeTrfase"/>
</dbReference>
<evidence type="ECO:0000256" key="4">
    <source>
        <dbReference type="ARBA" id="ARBA00022691"/>
    </source>
</evidence>
<comment type="function">
    <text evidence="6">Specifically methylates the adenine in position 37 of tRNA(1)(Val) (anticodon cmo5UAC).</text>
</comment>
<sequence>MKVSTDGVALGAWAELVNTKCDESDLGLTRILDIGTGTGLLALMLAQRYSQNRRELLTQNQQIKIIALELDPAAAQQARFNVENSPWSDMISVITTDVNDWSQTPENNATKFEHIICNPPYFSNSLNSPDQARDRARHNDSLSFESLSETVKRHLAEDGHFELILPIEEAKRFDLCAVNVGLAKTSIISLQHNPTKTPNRLLVRYKHVTKVLTSENLDTPNSQLIIRDSEGHFHPSFAAITNEFYLKL</sequence>
<dbReference type="InterPro" id="IPR002052">
    <property type="entry name" value="DNA_methylase_N6_adenine_CS"/>
</dbReference>
<dbReference type="InterPro" id="IPR000241">
    <property type="entry name" value="RlmKL-like_Mtase"/>
</dbReference>
<evidence type="ECO:0000256" key="6">
    <source>
        <dbReference type="HAMAP-Rule" id="MF_01872"/>
    </source>
</evidence>
<comment type="similarity">
    <text evidence="6">Belongs to the methyltransferase superfamily. tRNA (adenine-N(6)-)-methyltransferase family.</text>
</comment>
<keyword evidence="5 6" id="KW-0819">tRNA processing</keyword>
<accession>A0A975DBY4</accession>
<evidence type="ECO:0000256" key="2">
    <source>
        <dbReference type="ARBA" id="ARBA00022603"/>
    </source>
</evidence>
<dbReference type="PANTHER" id="PTHR47739">
    <property type="entry name" value="TRNA1(VAL) (ADENINE(37)-N6)-METHYLTRANSFERASE"/>
    <property type="match status" value="1"/>
</dbReference>
<dbReference type="PROSITE" id="PS00092">
    <property type="entry name" value="N6_MTASE"/>
    <property type="match status" value="1"/>
</dbReference>
<dbReference type="CDD" id="cd02440">
    <property type="entry name" value="AdoMet_MTases"/>
    <property type="match status" value="1"/>
</dbReference>
<keyword evidence="1 6" id="KW-0963">Cytoplasm</keyword>
<evidence type="ECO:0000256" key="1">
    <source>
        <dbReference type="ARBA" id="ARBA00022490"/>
    </source>
</evidence>
<organism evidence="8 9">
    <name type="scientific">Psychrosphaera ytuae</name>
    <dbReference type="NCBI Taxonomy" id="2820710"/>
    <lineage>
        <taxon>Bacteria</taxon>
        <taxon>Pseudomonadati</taxon>
        <taxon>Pseudomonadota</taxon>
        <taxon>Gammaproteobacteria</taxon>
        <taxon>Alteromonadales</taxon>
        <taxon>Pseudoalteromonadaceae</taxon>
        <taxon>Psychrosphaera</taxon>
    </lineage>
</organism>
<dbReference type="SUPFAM" id="SSF53335">
    <property type="entry name" value="S-adenosyl-L-methionine-dependent methyltransferases"/>
    <property type="match status" value="1"/>
</dbReference>
<dbReference type="KEGG" id="psym:J1N51_12350"/>
<dbReference type="GO" id="GO:0005737">
    <property type="term" value="C:cytoplasm"/>
    <property type="evidence" value="ECO:0007669"/>
    <property type="project" value="UniProtKB-SubCell"/>
</dbReference>
<comment type="subcellular location">
    <subcellularLocation>
        <location evidence="6">Cytoplasm</location>
    </subcellularLocation>
</comment>
<keyword evidence="9" id="KW-1185">Reference proteome</keyword>
<dbReference type="EC" id="2.1.1.223" evidence="6"/>
<dbReference type="GO" id="GO:0003676">
    <property type="term" value="F:nucleic acid binding"/>
    <property type="evidence" value="ECO:0007669"/>
    <property type="project" value="InterPro"/>
</dbReference>
<dbReference type="GO" id="GO:0008033">
    <property type="term" value="P:tRNA processing"/>
    <property type="evidence" value="ECO:0007669"/>
    <property type="project" value="UniProtKB-UniRule"/>
</dbReference>
<dbReference type="Gene3D" id="3.40.50.150">
    <property type="entry name" value="Vaccinia Virus protein VP39"/>
    <property type="match status" value="1"/>
</dbReference>
<dbReference type="PANTHER" id="PTHR47739:SF1">
    <property type="entry name" value="TRNA1(VAL) (ADENINE(37)-N6)-METHYLTRANSFERASE"/>
    <property type="match status" value="1"/>
</dbReference>
<reference evidence="8" key="1">
    <citation type="submission" date="2021-03" db="EMBL/GenBank/DDBJ databases">
        <title>Description of Psychrosphaera ytuae sp. nov. isolated from deep sea sediment of South China Sea.</title>
        <authorList>
            <person name="Zhang J."/>
            <person name="Xu X.-D."/>
        </authorList>
    </citation>
    <scope>NUCLEOTIDE SEQUENCE</scope>
    <source>
        <strain evidence="8">MTZ26</strain>
    </source>
</reference>
<evidence type="ECO:0000256" key="5">
    <source>
        <dbReference type="ARBA" id="ARBA00022694"/>
    </source>
</evidence>
<dbReference type="GO" id="GO:0016430">
    <property type="term" value="F:tRNA (adenine-N6)-methyltransferase activity"/>
    <property type="evidence" value="ECO:0007669"/>
    <property type="project" value="UniProtKB-UniRule"/>
</dbReference>
<evidence type="ECO:0000313" key="9">
    <source>
        <dbReference type="Proteomes" id="UP000682739"/>
    </source>
</evidence>
<dbReference type="InterPro" id="IPR050210">
    <property type="entry name" value="tRNA_Adenine-N(6)_MTase"/>
</dbReference>
<feature type="domain" description="Ribosomal RNA large subunit methyltransferase K/L-like methyltransferase" evidence="7">
    <location>
        <begin position="42"/>
        <end position="122"/>
    </location>
</feature>
<dbReference type="HAMAP" id="MF_01872">
    <property type="entry name" value="tRNA_methyltr_YfiC"/>
    <property type="match status" value="1"/>
</dbReference>
<comment type="catalytic activity">
    <reaction evidence="6">
        <text>adenosine(37) in tRNA1(Val) + S-adenosyl-L-methionine = N(6)-methyladenosine(37) in tRNA1(Val) + S-adenosyl-L-homocysteine + H(+)</text>
        <dbReference type="Rhea" id="RHEA:43160"/>
        <dbReference type="Rhea" id="RHEA-COMP:10369"/>
        <dbReference type="Rhea" id="RHEA-COMP:10370"/>
        <dbReference type="ChEBI" id="CHEBI:15378"/>
        <dbReference type="ChEBI" id="CHEBI:57856"/>
        <dbReference type="ChEBI" id="CHEBI:59789"/>
        <dbReference type="ChEBI" id="CHEBI:74411"/>
        <dbReference type="ChEBI" id="CHEBI:74449"/>
        <dbReference type="EC" id="2.1.1.223"/>
    </reaction>
</comment>
<evidence type="ECO:0000256" key="3">
    <source>
        <dbReference type="ARBA" id="ARBA00022679"/>
    </source>
</evidence>
<name>A0A975DBY4_9GAMM</name>
<keyword evidence="3 6" id="KW-0808">Transferase</keyword>
<dbReference type="AlphaFoldDB" id="A0A975DBY4"/>
<proteinExistence type="inferred from homology"/>
<dbReference type="RefSeq" id="WP_208831562.1">
    <property type="nucleotide sequence ID" value="NZ_CP072110.1"/>
</dbReference>
<dbReference type="EMBL" id="CP072110">
    <property type="protein sequence ID" value="QTH63506.1"/>
    <property type="molecule type" value="Genomic_DNA"/>
</dbReference>
<dbReference type="Proteomes" id="UP000682739">
    <property type="component" value="Chromosome"/>
</dbReference>
<dbReference type="InterPro" id="IPR029063">
    <property type="entry name" value="SAM-dependent_MTases_sf"/>
</dbReference>
<evidence type="ECO:0000313" key="8">
    <source>
        <dbReference type="EMBL" id="QTH63506.1"/>
    </source>
</evidence>
<evidence type="ECO:0000259" key="7">
    <source>
        <dbReference type="Pfam" id="PF01170"/>
    </source>
</evidence>